<proteinExistence type="predicted"/>
<evidence type="ECO:0000313" key="2">
    <source>
        <dbReference type="Proteomes" id="UP000663866"/>
    </source>
</evidence>
<dbReference type="EMBL" id="CAJOBG010105683">
    <property type="protein sequence ID" value="CAF4720876.1"/>
    <property type="molecule type" value="Genomic_DNA"/>
</dbReference>
<keyword evidence="2" id="KW-1185">Reference proteome</keyword>
<gene>
    <name evidence="1" type="ORF">OVN521_LOCUS49075</name>
</gene>
<reference evidence="1" key="1">
    <citation type="submission" date="2021-02" db="EMBL/GenBank/DDBJ databases">
        <authorList>
            <person name="Nowell W R."/>
        </authorList>
    </citation>
    <scope>NUCLEOTIDE SEQUENCE</scope>
</reference>
<feature type="non-terminal residue" evidence="1">
    <location>
        <position position="1"/>
    </location>
</feature>
<sequence>LGDGRTTLQIIGEVQLPVQFASIITPLKALVVKQMNSDFILGSD</sequence>
<evidence type="ECO:0000313" key="1">
    <source>
        <dbReference type="EMBL" id="CAF4720876.1"/>
    </source>
</evidence>
<organism evidence="1 2">
    <name type="scientific">Rotaria magnacalcarata</name>
    <dbReference type="NCBI Taxonomy" id="392030"/>
    <lineage>
        <taxon>Eukaryota</taxon>
        <taxon>Metazoa</taxon>
        <taxon>Spiralia</taxon>
        <taxon>Gnathifera</taxon>
        <taxon>Rotifera</taxon>
        <taxon>Eurotatoria</taxon>
        <taxon>Bdelloidea</taxon>
        <taxon>Philodinida</taxon>
        <taxon>Philodinidae</taxon>
        <taxon>Rotaria</taxon>
    </lineage>
</organism>
<accession>A0A821JQM6</accession>
<comment type="caution">
    <text evidence="1">The sequence shown here is derived from an EMBL/GenBank/DDBJ whole genome shotgun (WGS) entry which is preliminary data.</text>
</comment>
<protein>
    <submittedName>
        <fullName evidence="1">Uncharacterized protein</fullName>
    </submittedName>
</protein>
<name>A0A821JQM6_9BILA</name>
<dbReference type="Proteomes" id="UP000663866">
    <property type="component" value="Unassembled WGS sequence"/>
</dbReference>
<dbReference type="AlphaFoldDB" id="A0A821JQM6"/>